<name>A0ABT9IN30_9MICC</name>
<evidence type="ECO:0000313" key="1">
    <source>
        <dbReference type="EMBL" id="MDP5226978.1"/>
    </source>
</evidence>
<keyword evidence="2" id="KW-1185">Reference proteome</keyword>
<sequence length="343" mass="38021">MDFPDVNFLTAGRGPHLRSPRQLSSAFAAGKLVRLRRGVYLPIDEWLSGTAWDRYALTTTALGIAGTPPVFCRETALSLYGFRLADVPQTVEYLTDSRSAWGRKAAPVLYGNPSEAALAWKRVRQGGGGRLPQGFREARRPGADAAPNRLRVAHLGVVLPMQSLDAALLDTLHRMPFADAVVVADAIAAEDPRIKRPCSLEGLVDGFSVLPSLAARNRTREVLDFANSASESVGESYSRAVIHRLGFEVPELQFRVMGSAGEIARTDFLWRSRKLVGEFDGLMKYTRSRELSGKDPAQVVVEEKLREDRIRAEGYGVVRWVWDEVKKPQLLMQKLLRAGVPRR</sequence>
<protein>
    <recommendedName>
        <fullName evidence="3">Transcriptional regulator, AbiEi antitoxin, Type IV TA system</fullName>
    </recommendedName>
</protein>
<evidence type="ECO:0008006" key="3">
    <source>
        <dbReference type="Google" id="ProtNLM"/>
    </source>
</evidence>
<dbReference type="EMBL" id="JAVALS010000003">
    <property type="protein sequence ID" value="MDP5226978.1"/>
    <property type="molecule type" value="Genomic_DNA"/>
</dbReference>
<organism evidence="1 2">
    <name type="scientific">Arthrobacter horti</name>
    <dbReference type="NCBI Taxonomy" id="3068273"/>
    <lineage>
        <taxon>Bacteria</taxon>
        <taxon>Bacillati</taxon>
        <taxon>Actinomycetota</taxon>
        <taxon>Actinomycetes</taxon>
        <taxon>Micrococcales</taxon>
        <taxon>Micrococcaceae</taxon>
        <taxon>Arthrobacter</taxon>
    </lineage>
</organism>
<accession>A0ABT9IN30</accession>
<dbReference type="RefSeq" id="WP_305996021.1">
    <property type="nucleotide sequence ID" value="NZ_JAVALS010000003.1"/>
</dbReference>
<gene>
    <name evidence="1" type="ORF">Q9R02_07435</name>
</gene>
<proteinExistence type="predicted"/>
<evidence type="ECO:0000313" key="2">
    <source>
        <dbReference type="Proteomes" id="UP001232725"/>
    </source>
</evidence>
<comment type="caution">
    <text evidence="1">The sequence shown here is derived from an EMBL/GenBank/DDBJ whole genome shotgun (WGS) entry which is preliminary data.</text>
</comment>
<reference evidence="1 2" key="1">
    <citation type="submission" date="2023-08" db="EMBL/GenBank/DDBJ databases">
        <title>Arthrobacter horti sp. nov., isolated from forest soil.</title>
        <authorList>
            <person name="Park M."/>
        </authorList>
    </citation>
    <scope>NUCLEOTIDE SEQUENCE [LARGE SCALE GENOMIC DNA]</scope>
    <source>
        <strain evidence="1 2">YJM1</strain>
    </source>
</reference>
<dbReference type="Proteomes" id="UP001232725">
    <property type="component" value="Unassembled WGS sequence"/>
</dbReference>